<dbReference type="Proteomes" id="UP001273166">
    <property type="component" value="Unassembled WGS sequence"/>
</dbReference>
<dbReference type="PANTHER" id="PTHR21563">
    <property type="entry name" value="ZINC FINGER C3H1 DOMAIN-CONTAINING PROTEIN"/>
    <property type="match status" value="1"/>
</dbReference>
<feature type="compositionally biased region" description="Acidic residues" evidence="1">
    <location>
        <begin position="146"/>
        <end position="161"/>
    </location>
</feature>
<feature type="compositionally biased region" description="Polar residues" evidence="1">
    <location>
        <begin position="635"/>
        <end position="647"/>
    </location>
</feature>
<feature type="compositionally biased region" description="Polar residues" evidence="1">
    <location>
        <begin position="91"/>
        <end position="125"/>
    </location>
</feature>
<dbReference type="GO" id="GO:0000178">
    <property type="term" value="C:exosome (RNase complex)"/>
    <property type="evidence" value="ECO:0007669"/>
    <property type="project" value="TreeGrafter"/>
</dbReference>
<accession>A0AAJ0H3Q0</accession>
<evidence type="ECO:0000256" key="1">
    <source>
        <dbReference type="SAM" id="MobiDB-lite"/>
    </source>
</evidence>
<proteinExistence type="predicted"/>
<gene>
    <name evidence="3" type="ORF">B0T15DRAFT_57425</name>
</gene>
<evidence type="ECO:0000313" key="4">
    <source>
        <dbReference type="Proteomes" id="UP001273166"/>
    </source>
</evidence>
<comment type="caution">
    <text evidence="3">The sequence shown here is derived from an EMBL/GenBank/DDBJ whole genome shotgun (WGS) entry which is preliminary data.</text>
</comment>
<dbReference type="GO" id="GO:0005634">
    <property type="term" value="C:nucleus"/>
    <property type="evidence" value="ECO:0007669"/>
    <property type="project" value="TreeGrafter"/>
</dbReference>
<feature type="compositionally biased region" description="Basic and acidic residues" evidence="1">
    <location>
        <begin position="662"/>
        <end position="678"/>
    </location>
</feature>
<feature type="compositionally biased region" description="Polar residues" evidence="1">
    <location>
        <begin position="503"/>
        <end position="518"/>
    </location>
</feature>
<feature type="compositionally biased region" description="Polar residues" evidence="1">
    <location>
        <begin position="691"/>
        <end position="704"/>
    </location>
</feature>
<feature type="compositionally biased region" description="Low complexity" evidence="1">
    <location>
        <begin position="521"/>
        <end position="543"/>
    </location>
</feature>
<feature type="compositionally biased region" description="Acidic residues" evidence="1">
    <location>
        <begin position="590"/>
        <end position="601"/>
    </location>
</feature>
<sequence length="1194" mass="127783">MSQYPYPFGYSQYYGQPVEQPYGYQNYPGYAAPAPNASINPAAAQIYRDFSQAAYNSNATNIPGLGVGGLPAPGGTHHSLTPGTAPWVQPPNFTAPGSSVPLPQTYGTGSFDQQRSQAGLATSSSGGNGKPPSQPAPALALSTADAEVEEGELSEGQFEDLYEPRESVPVEHRERVAKLPLVTEPSQPMSAADTPEGNFYATDEDDGGKDSKAQEGREQSASYSPFLSPREIESEIPTPPHVADKESHSSVTRTEVKVPDPGVPGLQHAIHPPTSNGPTQSTMPTSRASKDSSSSFKSVQEAKKEAQKAILRLWPLGIKYQNYIDEGFDENLIKGLFRDLHLDMPKDVDESNPTHPKETEPRQGGNPASSKPDGAPDIQPLQSAPSPKESHSSMPNQPGKGEERKDRIARLLAAKAAKAPAVPKLPAPAATPTTNPKVTEAQSQETAPAPSNLPPKSKTWGEKERLIQQKIAALQKSREAQAQKSTTDKADQEAMQVGKNGTPAPQATTTGSPASFSIPTGPKAAGVSVVAPSVPTQSQVQPPNAQTNPSAQRKRPVAADFVEHSSIPASFKRPFGQVRQETSLIIDVSDQSDDEEMDMDMDMGSPVDEPPTSTQSSGIFGQRGPAIRDFPPLTDTFSPRQFSSPAPSLTPPGGLVGHNKKRETELDLKEKAIQEMRRKIALAEARRKAKQSSGGSVTPKQCGSASGPKDIETARPSEAGRTESQCSNDHLDGASPQLTPEPSSIRQSKSSETPRLDPLERAERRGRIMSLEIPRIDSSLQEKLNRLQQLEAEQARLKAEIDRSFEEKQKLADELQQLDTSQMESSQPNGLGTEELGAQQQAKPSVPETEGASGHIETGSSSPSPSASDRSQGTRAGLTDGGRLSHKLPQGEPSSATDINVEEVTTEAVGVSADTGPQAPANRAPELGTDTETSSAKADTSPRGCSTECSVLSPGSRQPIGNSVTGLGMPEQVEVTGLDETTPMELDSRSPSPGIAEAPSIVDAEDVTKGADASQRSVPLPDQISSVGQPREAMQEIETEVAGQAHDQVPSSPKSTLTPYESPLRYFHAYRFHPEYQRVVAGGLKSLTYTNRIDADKEFCPFELNGEQCPPNCEYQHFGSIGVADDEILLELGNPDGYSGNEKSRFIQGMRELVQKFKAGKVKDFETIAREILEVRSQLLGDKSKVLRLEGVTI</sequence>
<name>A0AAJ0H3Q0_9PEZI</name>
<feature type="domain" description="Putative zinc-finger" evidence="2">
    <location>
        <begin position="1099"/>
        <end position="1118"/>
    </location>
</feature>
<dbReference type="AlphaFoldDB" id="A0AAJ0H3Q0"/>
<feature type="region of interest" description="Disordered" evidence="1">
    <location>
        <begin position="808"/>
        <end position="969"/>
    </location>
</feature>
<feature type="compositionally biased region" description="Polar residues" evidence="1">
    <location>
        <begin position="930"/>
        <end position="965"/>
    </location>
</feature>
<feature type="region of interest" description="Disordered" evidence="1">
    <location>
        <begin position="344"/>
        <end position="559"/>
    </location>
</feature>
<dbReference type="RefSeq" id="XP_062726745.1">
    <property type="nucleotide sequence ID" value="XM_062870949.1"/>
</dbReference>
<dbReference type="PANTHER" id="PTHR21563:SF3">
    <property type="entry name" value="ZINC FINGER C3H1 DOMAIN-CONTAINING PROTEIN"/>
    <property type="match status" value="1"/>
</dbReference>
<feature type="compositionally biased region" description="Polar residues" evidence="1">
    <location>
        <begin position="817"/>
        <end position="830"/>
    </location>
</feature>
<evidence type="ECO:0000259" key="2">
    <source>
        <dbReference type="Pfam" id="PF10650"/>
    </source>
</evidence>
<feature type="compositionally biased region" description="Basic and acidic residues" evidence="1">
    <location>
        <begin position="242"/>
        <end position="258"/>
    </location>
</feature>
<protein>
    <recommendedName>
        <fullName evidence="2">Putative zinc-finger domain-containing protein</fullName>
    </recommendedName>
</protein>
<feature type="compositionally biased region" description="Basic and acidic residues" evidence="1">
    <location>
        <begin position="208"/>
        <end position="218"/>
    </location>
</feature>
<dbReference type="Pfam" id="PF10650">
    <property type="entry name" value="zf-C3H1"/>
    <property type="match status" value="1"/>
</dbReference>
<dbReference type="InterPro" id="IPR019607">
    <property type="entry name" value="Putative_zinc-finger_domain"/>
</dbReference>
<feature type="compositionally biased region" description="Basic and acidic residues" evidence="1">
    <location>
        <begin position="162"/>
        <end position="177"/>
    </location>
</feature>
<evidence type="ECO:0000313" key="3">
    <source>
        <dbReference type="EMBL" id="KAK3310965.1"/>
    </source>
</evidence>
<feature type="region of interest" description="Disordered" evidence="1">
    <location>
        <begin position="73"/>
        <end position="304"/>
    </location>
</feature>
<feature type="compositionally biased region" description="Polar residues" evidence="1">
    <location>
        <begin position="736"/>
        <end position="751"/>
    </location>
</feature>
<feature type="compositionally biased region" description="Polar residues" evidence="1">
    <location>
        <begin position="273"/>
        <end position="285"/>
    </location>
</feature>
<reference evidence="3" key="2">
    <citation type="submission" date="2023-06" db="EMBL/GenBank/DDBJ databases">
        <authorList>
            <consortium name="Lawrence Berkeley National Laboratory"/>
            <person name="Mondo S.J."/>
            <person name="Hensen N."/>
            <person name="Bonometti L."/>
            <person name="Westerberg I."/>
            <person name="Brannstrom I.O."/>
            <person name="Guillou S."/>
            <person name="Cros-Aarteil S."/>
            <person name="Calhoun S."/>
            <person name="Haridas S."/>
            <person name="Kuo A."/>
            <person name="Pangilinan J."/>
            <person name="Riley R."/>
            <person name="Labutti K."/>
            <person name="Andreopoulos B."/>
            <person name="Lipzen A."/>
            <person name="Chen C."/>
            <person name="Yanf M."/>
            <person name="Daum C."/>
            <person name="Ng V."/>
            <person name="Clum A."/>
            <person name="Steindorff A."/>
            <person name="Ohm R."/>
            <person name="Martin F."/>
            <person name="Silar P."/>
            <person name="Natvig D."/>
            <person name="Lalanne C."/>
            <person name="Gautier V."/>
            <person name="Ament-Velasquez S.L."/>
            <person name="Kruys A."/>
            <person name="Hutchinson M.I."/>
            <person name="Powell A.J."/>
            <person name="Barry K."/>
            <person name="Miller A.N."/>
            <person name="Grigoriev I.V."/>
            <person name="Debuchy R."/>
            <person name="Gladieux P."/>
            <person name="Thoren M.H."/>
            <person name="Johannesson H."/>
        </authorList>
    </citation>
    <scope>NUCLEOTIDE SEQUENCE</scope>
    <source>
        <strain evidence="3">CBS 333.67</strain>
    </source>
</reference>
<feature type="compositionally biased region" description="Low complexity" evidence="1">
    <location>
        <begin position="411"/>
        <end position="439"/>
    </location>
</feature>
<organism evidence="3 4">
    <name type="scientific">Chaetomium strumarium</name>
    <dbReference type="NCBI Taxonomy" id="1170767"/>
    <lineage>
        <taxon>Eukaryota</taxon>
        <taxon>Fungi</taxon>
        <taxon>Dikarya</taxon>
        <taxon>Ascomycota</taxon>
        <taxon>Pezizomycotina</taxon>
        <taxon>Sordariomycetes</taxon>
        <taxon>Sordariomycetidae</taxon>
        <taxon>Sordariales</taxon>
        <taxon>Chaetomiaceae</taxon>
        <taxon>Chaetomium</taxon>
    </lineage>
</organism>
<feature type="compositionally biased region" description="Basic and acidic residues" evidence="1">
    <location>
        <begin position="400"/>
        <end position="409"/>
    </location>
</feature>
<feature type="compositionally biased region" description="Basic and acidic residues" evidence="1">
    <location>
        <begin position="752"/>
        <end position="766"/>
    </location>
</feature>
<keyword evidence="4" id="KW-1185">Reference proteome</keyword>
<feature type="compositionally biased region" description="Basic and acidic residues" evidence="1">
    <location>
        <begin position="476"/>
        <end position="492"/>
    </location>
</feature>
<feature type="region of interest" description="Disordered" evidence="1">
    <location>
        <begin position="582"/>
        <end position="769"/>
    </location>
</feature>
<dbReference type="EMBL" id="JAUDZG010000001">
    <property type="protein sequence ID" value="KAK3310965.1"/>
    <property type="molecule type" value="Genomic_DNA"/>
</dbReference>
<feature type="compositionally biased region" description="Basic and acidic residues" evidence="1">
    <location>
        <begin position="709"/>
        <end position="721"/>
    </location>
</feature>
<dbReference type="GeneID" id="87889778"/>
<reference evidence="3" key="1">
    <citation type="journal article" date="2023" name="Mol. Phylogenet. Evol.">
        <title>Genome-scale phylogeny and comparative genomics of the fungal order Sordariales.</title>
        <authorList>
            <person name="Hensen N."/>
            <person name="Bonometti L."/>
            <person name="Westerberg I."/>
            <person name="Brannstrom I.O."/>
            <person name="Guillou S."/>
            <person name="Cros-Aarteil S."/>
            <person name="Calhoun S."/>
            <person name="Haridas S."/>
            <person name="Kuo A."/>
            <person name="Mondo S."/>
            <person name="Pangilinan J."/>
            <person name="Riley R."/>
            <person name="LaButti K."/>
            <person name="Andreopoulos B."/>
            <person name="Lipzen A."/>
            <person name="Chen C."/>
            <person name="Yan M."/>
            <person name="Daum C."/>
            <person name="Ng V."/>
            <person name="Clum A."/>
            <person name="Steindorff A."/>
            <person name="Ohm R.A."/>
            <person name="Martin F."/>
            <person name="Silar P."/>
            <person name="Natvig D.O."/>
            <person name="Lalanne C."/>
            <person name="Gautier V."/>
            <person name="Ament-Velasquez S.L."/>
            <person name="Kruys A."/>
            <person name="Hutchinson M.I."/>
            <person name="Powell A.J."/>
            <person name="Barry K."/>
            <person name="Miller A.N."/>
            <person name="Grigoriev I.V."/>
            <person name="Debuchy R."/>
            <person name="Gladieux P."/>
            <person name="Hiltunen Thoren M."/>
            <person name="Johannesson H."/>
        </authorList>
    </citation>
    <scope>NUCLEOTIDE SEQUENCE</scope>
    <source>
        <strain evidence="3">CBS 333.67</strain>
    </source>
</reference>
<feature type="region of interest" description="Disordered" evidence="1">
    <location>
        <begin position="982"/>
        <end position="1033"/>
    </location>
</feature>
<dbReference type="InterPro" id="IPR039278">
    <property type="entry name" value="Red1"/>
</dbReference>